<proteinExistence type="predicted"/>
<reference evidence="3 4" key="1">
    <citation type="submission" date="2018-10" db="EMBL/GenBank/DDBJ databases">
        <title>Genomic Encyclopedia of Archaeal and Bacterial Type Strains, Phase II (KMG-II): from individual species to whole genera.</title>
        <authorList>
            <person name="Goeker M."/>
        </authorList>
    </citation>
    <scope>NUCLEOTIDE SEQUENCE [LARGE SCALE GENOMIC DNA]</scope>
    <source>
        <strain evidence="3 4">DSM 25217</strain>
    </source>
</reference>
<dbReference type="SUPFAM" id="SSF53474">
    <property type="entry name" value="alpha/beta-Hydrolases"/>
    <property type="match status" value="1"/>
</dbReference>
<dbReference type="OrthoDB" id="9804723at2"/>
<feature type="region of interest" description="Disordered" evidence="1">
    <location>
        <begin position="301"/>
        <end position="329"/>
    </location>
</feature>
<dbReference type="GO" id="GO:0046464">
    <property type="term" value="P:acylglycerol catabolic process"/>
    <property type="evidence" value="ECO:0007669"/>
    <property type="project" value="TreeGrafter"/>
</dbReference>
<feature type="domain" description="AB hydrolase-1" evidence="2">
    <location>
        <begin position="43"/>
        <end position="284"/>
    </location>
</feature>
<gene>
    <name evidence="3" type="ORF">BXY39_2996</name>
</gene>
<dbReference type="InParanoid" id="A0A3M0C765"/>
<name>A0A3M0C765_9PROT</name>
<dbReference type="InterPro" id="IPR050266">
    <property type="entry name" value="AB_hydrolase_sf"/>
</dbReference>
<dbReference type="Pfam" id="PF00561">
    <property type="entry name" value="Abhydrolase_1"/>
    <property type="match status" value="1"/>
</dbReference>
<evidence type="ECO:0000313" key="4">
    <source>
        <dbReference type="Proteomes" id="UP000271227"/>
    </source>
</evidence>
<dbReference type="EMBL" id="REFR01000014">
    <property type="protein sequence ID" value="RMB02646.1"/>
    <property type="molecule type" value="Genomic_DNA"/>
</dbReference>
<dbReference type="PRINTS" id="PR00412">
    <property type="entry name" value="EPOXHYDRLASE"/>
</dbReference>
<protein>
    <submittedName>
        <fullName evidence="3">Pimeloyl-ACP methyl ester carboxylesterase</fullName>
    </submittedName>
</protein>
<evidence type="ECO:0000256" key="1">
    <source>
        <dbReference type="SAM" id="MobiDB-lite"/>
    </source>
</evidence>
<dbReference type="Proteomes" id="UP000271227">
    <property type="component" value="Unassembled WGS sequence"/>
</dbReference>
<dbReference type="Gene3D" id="3.40.50.1820">
    <property type="entry name" value="alpha/beta hydrolase"/>
    <property type="match status" value="1"/>
</dbReference>
<dbReference type="InterPro" id="IPR000639">
    <property type="entry name" value="Epox_hydrolase-like"/>
</dbReference>
<comment type="caution">
    <text evidence="3">The sequence shown here is derived from an EMBL/GenBank/DDBJ whole genome shotgun (WGS) entry which is preliminary data.</text>
</comment>
<dbReference type="AlphaFoldDB" id="A0A3M0C765"/>
<keyword evidence="4" id="KW-1185">Reference proteome</keyword>
<sequence length="329" mass="36418">MQDSPISYQEWRDAGTEWSWGRHTVFYRMIDRKDDSGVQSTAPLLLIHGFPTCSWDWSWMTDSLAEHFPLIAPDLLDYGQSRNPSGKACSIHDQADMIEGLLEHLGQAHVHILAHDVGDTVAQELLARQIEKRLPFQILSCVFLNGGLLPDLHRPRPVQKALAGPFGWFIAHLADSHKMLAGFADVFSEDHRPNAEQLEAFWPTIIGMNGRGSFSRRIRYMKERRRFAQRWVGALKGTTAPLMLINGLADPVSGAHVADGFRVRVPDGRIARLAGIGHYPQVEAPDEVLTAFYGFHKIGQTVQPPPETTASAPSDMTGPAGNASLTAAD</sequence>
<dbReference type="InterPro" id="IPR000073">
    <property type="entry name" value="AB_hydrolase_1"/>
</dbReference>
<dbReference type="GO" id="GO:0016020">
    <property type="term" value="C:membrane"/>
    <property type="evidence" value="ECO:0007669"/>
    <property type="project" value="TreeGrafter"/>
</dbReference>
<dbReference type="GO" id="GO:0047372">
    <property type="term" value="F:monoacylglycerol lipase activity"/>
    <property type="evidence" value="ECO:0007669"/>
    <property type="project" value="TreeGrafter"/>
</dbReference>
<evidence type="ECO:0000259" key="2">
    <source>
        <dbReference type="Pfam" id="PF00561"/>
    </source>
</evidence>
<dbReference type="PANTHER" id="PTHR43798">
    <property type="entry name" value="MONOACYLGLYCEROL LIPASE"/>
    <property type="match status" value="1"/>
</dbReference>
<organism evidence="3 4">
    <name type="scientific">Eilatimonas milleporae</name>
    <dbReference type="NCBI Taxonomy" id="911205"/>
    <lineage>
        <taxon>Bacteria</taxon>
        <taxon>Pseudomonadati</taxon>
        <taxon>Pseudomonadota</taxon>
        <taxon>Alphaproteobacteria</taxon>
        <taxon>Kordiimonadales</taxon>
        <taxon>Kordiimonadaceae</taxon>
        <taxon>Eilatimonas</taxon>
    </lineage>
</organism>
<evidence type="ECO:0000313" key="3">
    <source>
        <dbReference type="EMBL" id="RMB02646.1"/>
    </source>
</evidence>
<accession>A0A3M0C765</accession>
<dbReference type="PANTHER" id="PTHR43798:SF33">
    <property type="entry name" value="HYDROLASE, PUTATIVE (AFU_ORTHOLOGUE AFUA_2G14860)-RELATED"/>
    <property type="match status" value="1"/>
</dbReference>
<dbReference type="RefSeq" id="WP_121939664.1">
    <property type="nucleotide sequence ID" value="NZ_REFR01000014.1"/>
</dbReference>
<dbReference type="InterPro" id="IPR029058">
    <property type="entry name" value="AB_hydrolase_fold"/>
</dbReference>